<feature type="compositionally biased region" description="Basic and acidic residues" evidence="1">
    <location>
        <begin position="129"/>
        <end position="145"/>
    </location>
</feature>
<dbReference type="AlphaFoldDB" id="A0AA40EHM0"/>
<proteinExistence type="predicted"/>
<organism evidence="2 3">
    <name type="scientific">Schizothecium vesticola</name>
    <dbReference type="NCBI Taxonomy" id="314040"/>
    <lineage>
        <taxon>Eukaryota</taxon>
        <taxon>Fungi</taxon>
        <taxon>Dikarya</taxon>
        <taxon>Ascomycota</taxon>
        <taxon>Pezizomycotina</taxon>
        <taxon>Sordariomycetes</taxon>
        <taxon>Sordariomycetidae</taxon>
        <taxon>Sordariales</taxon>
        <taxon>Schizotheciaceae</taxon>
        <taxon>Schizothecium</taxon>
    </lineage>
</organism>
<protein>
    <submittedName>
        <fullName evidence="2">Uncharacterized protein</fullName>
    </submittedName>
</protein>
<dbReference type="Proteomes" id="UP001172155">
    <property type="component" value="Unassembled WGS sequence"/>
</dbReference>
<sequence>MAGKAPSHVIPASISFAPATSPDSDVSPGTKPAPKPTDYFETHLAAARNADSRGANQKLRVDSSLSGGTSTGPSTATSTSTIGLDGSTDSRRPSYNGSDYPLVISRKSSTASVVFRSPRNPSLPQGLPRKTDNKRLRESSPEPIK</sequence>
<accession>A0AA40EHM0</accession>
<evidence type="ECO:0000313" key="3">
    <source>
        <dbReference type="Proteomes" id="UP001172155"/>
    </source>
</evidence>
<evidence type="ECO:0000256" key="1">
    <source>
        <dbReference type="SAM" id="MobiDB-lite"/>
    </source>
</evidence>
<keyword evidence="3" id="KW-1185">Reference proteome</keyword>
<dbReference type="EMBL" id="JAUKUD010000007">
    <property type="protein sequence ID" value="KAK0738471.1"/>
    <property type="molecule type" value="Genomic_DNA"/>
</dbReference>
<feature type="compositionally biased region" description="Low complexity" evidence="1">
    <location>
        <begin position="63"/>
        <end position="83"/>
    </location>
</feature>
<name>A0AA40EHM0_9PEZI</name>
<comment type="caution">
    <text evidence="2">The sequence shown here is derived from an EMBL/GenBank/DDBJ whole genome shotgun (WGS) entry which is preliminary data.</text>
</comment>
<feature type="region of interest" description="Disordered" evidence="1">
    <location>
        <begin position="1"/>
        <end position="145"/>
    </location>
</feature>
<reference evidence="2" key="1">
    <citation type="submission" date="2023-06" db="EMBL/GenBank/DDBJ databases">
        <title>Genome-scale phylogeny and comparative genomics of the fungal order Sordariales.</title>
        <authorList>
            <consortium name="Lawrence Berkeley National Laboratory"/>
            <person name="Hensen N."/>
            <person name="Bonometti L."/>
            <person name="Westerberg I."/>
            <person name="Brannstrom I.O."/>
            <person name="Guillou S."/>
            <person name="Cros-Aarteil S."/>
            <person name="Calhoun S."/>
            <person name="Haridas S."/>
            <person name="Kuo A."/>
            <person name="Mondo S."/>
            <person name="Pangilinan J."/>
            <person name="Riley R."/>
            <person name="LaButti K."/>
            <person name="Andreopoulos B."/>
            <person name="Lipzen A."/>
            <person name="Chen C."/>
            <person name="Yanf M."/>
            <person name="Daum C."/>
            <person name="Ng V."/>
            <person name="Clum A."/>
            <person name="Steindorff A."/>
            <person name="Ohm R."/>
            <person name="Martin F."/>
            <person name="Silar P."/>
            <person name="Natvig D."/>
            <person name="Lalanne C."/>
            <person name="Gautier V."/>
            <person name="Ament-velasquez S.L."/>
            <person name="Kruys A."/>
            <person name="Hutchinson M.I."/>
            <person name="Powell A.J."/>
            <person name="Barry K."/>
            <person name="Miller A.N."/>
            <person name="Grigoriev I.V."/>
            <person name="Debuchy R."/>
            <person name="Gladieux P."/>
            <person name="Thoren M.H."/>
            <person name="Johannesson H."/>
        </authorList>
    </citation>
    <scope>NUCLEOTIDE SEQUENCE</scope>
    <source>
        <strain evidence="2">SMH3187-1</strain>
    </source>
</reference>
<gene>
    <name evidence="2" type="ORF">B0T18DRAFT_334625</name>
</gene>
<evidence type="ECO:0000313" key="2">
    <source>
        <dbReference type="EMBL" id="KAK0738471.1"/>
    </source>
</evidence>